<dbReference type="Gene3D" id="1.10.287.1080">
    <property type="entry name" value="MazG-like"/>
    <property type="match status" value="1"/>
</dbReference>
<dbReference type="AlphaFoldDB" id="A0A1H6IIM0"/>
<keyword evidence="2" id="KW-1185">Reference proteome</keyword>
<accession>A0A1H6IIM0</accession>
<proteinExistence type="predicted"/>
<name>A0A1H6IIM0_MYCRU</name>
<dbReference type="CDD" id="cd11532">
    <property type="entry name" value="NTP-PPase_COG4997"/>
    <property type="match status" value="1"/>
</dbReference>
<protein>
    <submittedName>
        <fullName evidence="1">Predicted house-cleaning noncanonical NTP pyrophosphatase, all-alpha NTP-PPase (MazG) superfamily</fullName>
    </submittedName>
</protein>
<dbReference type="Proteomes" id="UP000182915">
    <property type="component" value="Chromosome I"/>
</dbReference>
<dbReference type="InterPro" id="IPR021130">
    <property type="entry name" value="PRib-ATP_PPHydrolase-like"/>
</dbReference>
<evidence type="ECO:0000313" key="2">
    <source>
        <dbReference type="Proteomes" id="UP000182915"/>
    </source>
</evidence>
<organism evidence="1 2">
    <name type="scientific">Mycolicibacterium rutilum</name>
    <name type="common">Mycobacterium rutilum</name>
    <dbReference type="NCBI Taxonomy" id="370526"/>
    <lineage>
        <taxon>Bacteria</taxon>
        <taxon>Bacillati</taxon>
        <taxon>Actinomycetota</taxon>
        <taxon>Actinomycetes</taxon>
        <taxon>Mycobacteriales</taxon>
        <taxon>Mycobacteriaceae</taxon>
        <taxon>Mycolicibacterium</taxon>
    </lineage>
</organism>
<dbReference type="Pfam" id="PF01503">
    <property type="entry name" value="PRA-PH"/>
    <property type="match status" value="1"/>
</dbReference>
<sequence length="109" mass="11950">MGKLVRDRVPEMIRESGRTPHVVTLSTNAYRSALLDKLHEEAAELSAAQTTESVLEEAADVLEVLAAIAVEHGVSLDTIGEVARTKREKRGGFAMRLWLEAIDPDPDAR</sequence>
<gene>
    <name evidence="1" type="ORF">SAMN04489835_0263</name>
</gene>
<reference evidence="2" key="1">
    <citation type="submission" date="2016-10" db="EMBL/GenBank/DDBJ databases">
        <authorList>
            <person name="Varghese N."/>
            <person name="Submissions S."/>
        </authorList>
    </citation>
    <scope>NUCLEOTIDE SEQUENCE [LARGE SCALE GENOMIC DNA]</scope>
    <source>
        <strain evidence="2">DSM 45405</strain>
    </source>
</reference>
<dbReference type="EMBL" id="LT629971">
    <property type="protein sequence ID" value="SEH47749.1"/>
    <property type="molecule type" value="Genomic_DNA"/>
</dbReference>
<dbReference type="STRING" id="370526.SAMN04489835_0263"/>
<dbReference type="InterPro" id="IPR038735">
    <property type="entry name" value="MSMEG_1276-like_NTP-PPase_dom"/>
</dbReference>
<dbReference type="SUPFAM" id="SSF101386">
    <property type="entry name" value="all-alpha NTP pyrophosphatases"/>
    <property type="match status" value="1"/>
</dbReference>
<evidence type="ECO:0000313" key="1">
    <source>
        <dbReference type="EMBL" id="SEH47749.1"/>
    </source>
</evidence>
<dbReference type="OrthoDB" id="9813491at2"/>